<proteinExistence type="predicted"/>
<evidence type="ECO:0000313" key="5">
    <source>
        <dbReference type="Proteomes" id="UP000002051"/>
    </source>
</evidence>
<dbReference type="PANTHER" id="PTHR31672:SF13">
    <property type="entry name" value="F-BOX PROTEIN CPR30-LIKE"/>
    <property type="match status" value="1"/>
</dbReference>
<evidence type="ECO:0000313" key="6">
    <source>
        <dbReference type="Proteomes" id="UP000265566"/>
    </source>
</evidence>
<dbReference type="HOGENOM" id="CLU_027176_5_0_1"/>
<gene>
    <name evidence="4" type="primary">11431946</name>
    <name evidence="2" type="ordered locus">MTR_5g059430</name>
    <name evidence="3" type="ORF">MtrunA17_Chr5g0424381</name>
</gene>
<feature type="domain" description="F-box associated beta-propeller type 1" evidence="1">
    <location>
        <begin position="159"/>
        <end position="395"/>
    </location>
</feature>
<protein>
    <submittedName>
        <fullName evidence="2">F-box protein interaction domain protein</fullName>
    </submittedName>
    <submittedName>
        <fullName evidence="3">Putative F-box domain-containing protein</fullName>
    </submittedName>
</protein>
<dbReference type="EMBL" id="PSQE01000005">
    <property type="protein sequence ID" value="RHN55981.1"/>
    <property type="molecule type" value="Genomic_DNA"/>
</dbReference>
<evidence type="ECO:0000313" key="3">
    <source>
        <dbReference type="EMBL" id="RHN55981.1"/>
    </source>
</evidence>
<evidence type="ECO:0000259" key="1">
    <source>
        <dbReference type="Pfam" id="PF07734"/>
    </source>
</evidence>
<organism evidence="2 5">
    <name type="scientific">Medicago truncatula</name>
    <name type="common">Barrel medic</name>
    <name type="synonym">Medicago tribuloides</name>
    <dbReference type="NCBI Taxonomy" id="3880"/>
    <lineage>
        <taxon>Eukaryota</taxon>
        <taxon>Viridiplantae</taxon>
        <taxon>Streptophyta</taxon>
        <taxon>Embryophyta</taxon>
        <taxon>Tracheophyta</taxon>
        <taxon>Spermatophyta</taxon>
        <taxon>Magnoliopsida</taxon>
        <taxon>eudicotyledons</taxon>
        <taxon>Gunneridae</taxon>
        <taxon>Pentapetalae</taxon>
        <taxon>rosids</taxon>
        <taxon>fabids</taxon>
        <taxon>Fabales</taxon>
        <taxon>Fabaceae</taxon>
        <taxon>Papilionoideae</taxon>
        <taxon>50 kb inversion clade</taxon>
        <taxon>NPAAA clade</taxon>
        <taxon>Hologalegina</taxon>
        <taxon>IRL clade</taxon>
        <taxon>Trifolieae</taxon>
        <taxon>Medicago</taxon>
    </lineage>
</organism>
<dbReference type="InterPro" id="IPR006527">
    <property type="entry name" value="F-box-assoc_dom_typ1"/>
</dbReference>
<dbReference type="KEGG" id="mtr:11431946"/>
<dbReference type="InterPro" id="IPR017451">
    <property type="entry name" value="F-box-assoc_interact_dom"/>
</dbReference>
<dbReference type="OrthoDB" id="1430190at2759"/>
<dbReference type="NCBIfam" id="TIGR01640">
    <property type="entry name" value="F_box_assoc_1"/>
    <property type="match status" value="1"/>
</dbReference>
<dbReference type="Proteomes" id="UP000265566">
    <property type="component" value="Chromosome 5"/>
</dbReference>
<sequence length="427" mass="49441">MERCVAALSSNSNKQNVKVRRSQSHIPNDLSFSILSKLPIKSFKRFGCVRKSWSLLLDNPYFMTMYRYHFVTKDHSYYDDTSLLLHQILTPWGLHPGCDRYPHDDTFELYSVSGSSFENKVKLDWPNIKLKPGYYRAGVKYERGFRLLGSGSVHGTLYMVCAHNGNFILWNPSTKESKLIPPSPFDSEPNWRFCVIHRGFGYDSVRDDYKVICYGKVSRNCYGVFTEEANCGSYLWEIYSVRRNCWRKLDVDMHNKHDSCNHQQLYVDGLSHWMCFGETCQERYMLSFDWSNEIFLTTLIPPAPISNINGRLEDFWGMKQLFLLNGSIAFIVSYKETGTFHISILGELGVKESWTKIFIVGPFPCLEYPIGAGKKGDMLFRKKDGKFAWFDLNTQTIIEEFGVITQMLGCQITIHKENLLPFEGKSI</sequence>
<dbReference type="InterPro" id="IPR036047">
    <property type="entry name" value="F-box-like_dom_sf"/>
</dbReference>
<reference evidence="6" key="4">
    <citation type="journal article" date="2018" name="Nat. Plants">
        <title>Whole-genome landscape of Medicago truncatula symbiotic genes.</title>
        <authorList>
            <person name="Pecrix Y."/>
            <person name="Staton S.E."/>
            <person name="Sallet E."/>
            <person name="Lelandais-Briere C."/>
            <person name="Moreau S."/>
            <person name="Carrere S."/>
            <person name="Blein T."/>
            <person name="Jardinaud M.F."/>
            <person name="Latrasse D."/>
            <person name="Zouine M."/>
            <person name="Zahm M."/>
            <person name="Kreplak J."/>
            <person name="Mayjonade B."/>
            <person name="Satge C."/>
            <person name="Perez M."/>
            <person name="Cauet S."/>
            <person name="Marande W."/>
            <person name="Chantry-Darmon C."/>
            <person name="Lopez-Roques C."/>
            <person name="Bouchez O."/>
            <person name="Berard A."/>
            <person name="Debelle F."/>
            <person name="Munos S."/>
            <person name="Bendahmane A."/>
            <person name="Berges H."/>
            <person name="Niebel A."/>
            <person name="Buitink J."/>
            <person name="Frugier F."/>
            <person name="Benhamed M."/>
            <person name="Crespi M."/>
            <person name="Gouzy J."/>
            <person name="Gamas P."/>
        </authorList>
    </citation>
    <scope>NUCLEOTIDE SEQUENCE [LARGE SCALE GENOMIC DNA]</scope>
    <source>
        <strain evidence="6">cv. Jemalong A17</strain>
    </source>
</reference>
<evidence type="ECO:0000313" key="2">
    <source>
        <dbReference type="EMBL" id="AES97756.1"/>
    </source>
</evidence>
<reference evidence="2 5" key="2">
    <citation type="journal article" date="2014" name="BMC Genomics">
        <title>An improved genome release (version Mt4.0) for the model legume Medicago truncatula.</title>
        <authorList>
            <person name="Tang H."/>
            <person name="Krishnakumar V."/>
            <person name="Bidwell S."/>
            <person name="Rosen B."/>
            <person name="Chan A."/>
            <person name="Zhou S."/>
            <person name="Gentzbittel L."/>
            <person name="Childs K.L."/>
            <person name="Yandell M."/>
            <person name="Gundlach H."/>
            <person name="Mayer K.F."/>
            <person name="Schwartz D.C."/>
            <person name="Town C.D."/>
        </authorList>
    </citation>
    <scope>GENOME REANNOTATION</scope>
    <source>
        <strain evidence="4 5">cv. Jemalong A17</strain>
    </source>
</reference>
<dbReference type="Proteomes" id="UP000002051">
    <property type="component" value="Chromosome 5"/>
</dbReference>
<dbReference type="PANTHER" id="PTHR31672">
    <property type="entry name" value="BNACNNG10540D PROTEIN"/>
    <property type="match status" value="1"/>
</dbReference>
<dbReference type="SUPFAM" id="SSF81383">
    <property type="entry name" value="F-box domain"/>
    <property type="match status" value="1"/>
</dbReference>
<dbReference type="PaxDb" id="3880-AES97756"/>
<dbReference type="EMBL" id="CM001221">
    <property type="protein sequence ID" value="AES97756.1"/>
    <property type="molecule type" value="Genomic_DNA"/>
</dbReference>
<reference evidence="3" key="5">
    <citation type="journal article" date="2018" name="Nat. Plants">
        <title>Whole-genome landscape of Medicago truncatula symbiotic genes.</title>
        <authorList>
            <person name="Pecrix Y."/>
            <person name="Gamas P."/>
            <person name="Carrere S."/>
        </authorList>
    </citation>
    <scope>NUCLEOTIDE SEQUENCE</scope>
    <source>
        <tissue evidence="3">Leaves</tissue>
    </source>
</reference>
<dbReference type="AlphaFoldDB" id="G7K8Y7"/>
<dbReference type="InterPro" id="IPR050796">
    <property type="entry name" value="SCF_F-box_component"/>
</dbReference>
<dbReference type="Pfam" id="PF07734">
    <property type="entry name" value="FBA_1"/>
    <property type="match status" value="1"/>
</dbReference>
<dbReference type="Gramene" id="rna31286">
    <property type="protein sequence ID" value="RHN55981.1"/>
    <property type="gene ID" value="gene31286"/>
</dbReference>
<reference evidence="4" key="3">
    <citation type="submission" date="2015-04" db="UniProtKB">
        <authorList>
            <consortium name="EnsemblPlants"/>
        </authorList>
    </citation>
    <scope>IDENTIFICATION</scope>
    <source>
        <strain evidence="4">cv. Jemalong A17</strain>
    </source>
</reference>
<keyword evidence="5" id="KW-1185">Reference proteome</keyword>
<name>G7K8Y7_MEDTR</name>
<dbReference type="EnsemblPlants" id="AES97756">
    <property type="protein sequence ID" value="AES97756"/>
    <property type="gene ID" value="MTR_5g059430"/>
</dbReference>
<reference evidence="2 5" key="1">
    <citation type="journal article" date="2011" name="Nature">
        <title>The Medicago genome provides insight into the evolution of rhizobial symbioses.</title>
        <authorList>
            <person name="Young N.D."/>
            <person name="Debelle F."/>
            <person name="Oldroyd G.E."/>
            <person name="Geurts R."/>
            <person name="Cannon S.B."/>
            <person name="Udvardi M.K."/>
            <person name="Benedito V.A."/>
            <person name="Mayer K.F."/>
            <person name="Gouzy J."/>
            <person name="Schoof H."/>
            <person name="Van de Peer Y."/>
            <person name="Proost S."/>
            <person name="Cook D.R."/>
            <person name="Meyers B.C."/>
            <person name="Spannagl M."/>
            <person name="Cheung F."/>
            <person name="De Mita S."/>
            <person name="Krishnakumar V."/>
            <person name="Gundlach H."/>
            <person name="Zhou S."/>
            <person name="Mudge J."/>
            <person name="Bharti A.K."/>
            <person name="Murray J.D."/>
            <person name="Naoumkina M.A."/>
            <person name="Rosen B."/>
            <person name="Silverstein K.A."/>
            <person name="Tang H."/>
            <person name="Rombauts S."/>
            <person name="Zhao P.X."/>
            <person name="Zhou P."/>
            <person name="Barbe V."/>
            <person name="Bardou P."/>
            <person name="Bechner M."/>
            <person name="Bellec A."/>
            <person name="Berger A."/>
            <person name="Berges H."/>
            <person name="Bidwell S."/>
            <person name="Bisseling T."/>
            <person name="Choisne N."/>
            <person name="Couloux A."/>
            <person name="Denny R."/>
            <person name="Deshpande S."/>
            <person name="Dai X."/>
            <person name="Doyle J.J."/>
            <person name="Dudez A.M."/>
            <person name="Farmer A.D."/>
            <person name="Fouteau S."/>
            <person name="Franken C."/>
            <person name="Gibelin C."/>
            <person name="Gish J."/>
            <person name="Goldstein S."/>
            <person name="Gonzalez A.J."/>
            <person name="Green P.J."/>
            <person name="Hallab A."/>
            <person name="Hartog M."/>
            <person name="Hua A."/>
            <person name="Humphray S.J."/>
            <person name="Jeong D.H."/>
            <person name="Jing Y."/>
            <person name="Jocker A."/>
            <person name="Kenton S.M."/>
            <person name="Kim D.J."/>
            <person name="Klee K."/>
            <person name="Lai H."/>
            <person name="Lang C."/>
            <person name="Lin S."/>
            <person name="Macmil S.L."/>
            <person name="Magdelenat G."/>
            <person name="Matthews L."/>
            <person name="McCorrison J."/>
            <person name="Monaghan E.L."/>
            <person name="Mun J.H."/>
            <person name="Najar F.Z."/>
            <person name="Nicholson C."/>
            <person name="Noirot C."/>
            <person name="O'Bleness M."/>
            <person name="Paule C.R."/>
            <person name="Poulain J."/>
            <person name="Prion F."/>
            <person name="Qin B."/>
            <person name="Qu C."/>
            <person name="Retzel E.F."/>
            <person name="Riddle C."/>
            <person name="Sallet E."/>
            <person name="Samain S."/>
            <person name="Samson N."/>
            <person name="Sanders I."/>
            <person name="Saurat O."/>
            <person name="Scarpelli C."/>
            <person name="Schiex T."/>
            <person name="Segurens B."/>
            <person name="Severin A.J."/>
            <person name="Sherrier D.J."/>
            <person name="Shi R."/>
            <person name="Sims S."/>
            <person name="Singer S.R."/>
            <person name="Sinharoy S."/>
            <person name="Sterck L."/>
            <person name="Viollet A."/>
            <person name="Wang B.B."/>
            <person name="Wang K."/>
            <person name="Wang M."/>
            <person name="Wang X."/>
            <person name="Warfsmann J."/>
            <person name="Weissenbach J."/>
            <person name="White D.D."/>
            <person name="White J.D."/>
            <person name="Wiley G.B."/>
            <person name="Wincker P."/>
            <person name="Xing Y."/>
            <person name="Yang L."/>
            <person name="Yao Z."/>
            <person name="Ying F."/>
            <person name="Zhai J."/>
            <person name="Zhou L."/>
            <person name="Zuber A."/>
            <person name="Denarie J."/>
            <person name="Dixon R.A."/>
            <person name="May G.D."/>
            <person name="Schwartz D.C."/>
            <person name="Rogers J."/>
            <person name="Quetier F."/>
            <person name="Town C.D."/>
            <person name="Roe B.A."/>
        </authorList>
    </citation>
    <scope>NUCLEOTIDE SEQUENCE [LARGE SCALE GENOMIC DNA]</scope>
    <source>
        <strain evidence="2">A17</strain>
        <strain evidence="4 5">cv. Jemalong A17</strain>
    </source>
</reference>
<evidence type="ECO:0000313" key="4">
    <source>
        <dbReference type="EnsemblPlants" id="AES97756"/>
    </source>
</evidence>
<accession>G7K8Y7</accession>